<dbReference type="InterPro" id="IPR037066">
    <property type="entry name" value="Plug_dom_sf"/>
</dbReference>
<dbReference type="EMBL" id="JAVTTP010000001">
    <property type="protein sequence ID" value="MDT7828807.1"/>
    <property type="molecule type" value="Genomic_DNA"/>
</dbReference>
<dbReference type="InterPro" id="IPR008969">
    <property type="entry name" value="CarboxyPept-like_regulatory"/>
</dbReference>
<organism evidence="12 13">
    <name type="scientific">Pricia mediterranea</name>
    <dbReference type="NCBI Taxonomy" id="3076079"/>
    <lineage>
        <taxon>Bacteria</taxon>
        <taxon>Pseudomonadati</taxon>
        <taxon>Bacteroidota</taxon>
        <taxon>Flavobacteriia</taxon>
        <taxon>Flavobacteriales</taxon>
        <taxon>Flavobacteriaceae</taxon>
        <taxon>Pricia</taxon>
    </lineage>
</organism>
<gene>
    <name evidence="12" type="ORF">RQM65_09045</name>
</gene>
<dbReference type="Gene3D" id="2.40.170.20">
    <property type="entry name" value="TonB-dependent receptor, beta-barrel domain"/>
    <property type="match status" value="1"/>
</dbReference>
<dbReference type="Gene3D" id="2.60.40.1120">
    <property type="entry name" value="Carboxypeptidase-like, regulatory domain"/>
    <property type="match status" value="1"/>
</dbReference>
<evidence type="ECO:0000256" key="9">
    <source>
        <dbReference type="RuleBase" id="RU003357"/>
    </source>
</evidence>
<accession>A0ABU3L6V1</accession>
<evidence type="ECO:0000256" key="1">
    <source>
        <dbReference type="ARBA" id="ARBA00004571"/>
    </source>
</evidence>
<evidence type="ECO:0000259" key="11">
    <source>
        <dbReference type="Pfam" id="PF07715"/>
    </source>
</evidence>
<dbReference type="NCBIfam" id="TIGR04057">
    <property type="entry name" value="SusC_RagA_signa"/>
    <property type="match status" value="1"/>
</dbReference>
<keyword evidence="13" id="KW-1185">Reference proteome</keyword>
<sequence>MQHHDIMEKYTATKAHINRISTVFLISLLALAGLTAQAQSVSEVTGTVIASEDGTPLPGVSIVLKGTATGVTTDFDGNYSINVPNREGILVFSYLGFETLEINVNGQSTINVTLNAGTQALDEVVVTALGIKREEKSLGYSVEEVAGEELTRVAQENVLNALSGKVAGVTLNSTGGTGSSVSMVIRGAISLSSDNQPLFVIDGVPVSNSLNNIGGFGDDNRVDYGNAISDLDPNSIEDVSILKGPSAAALYGSRAGNGVVLITTKKAQDNQRMKVSVTSSTVFDIPYKFLEKQNRFASGLFSHSPESQGGSNLLPPVTLSGGNGGPELDQGYFAVQWNAPLDANGVPIPTELKSYPNNVNDFVQTGITTTNGVTVTNSTEALNYRVGVTNMRNTGLIPNSDVKRNSFSLSASSTLSEKLTVSTNVNVIHSYADNRPASNRGANPLQWAYSTPANIDLNDLKDYDLPGTDVLTLAPGYNNPWFLANEVNNSYSRFRVFGNLAMDWQISPSFSLRTSYNLNTFSQTQETKMSPGYDNEPNNGTYGISKTDGMETNVDLLATFTKDFGAFDMTVSGGGNLMYQKNTGLNNSAFSSVGLIVPDLFTVDNIAPTALNYSSFTSERAINSVYALGNFGFMDMLYLDVTARNDWSSTLPVDNRSYFYPSASLSFLVSELVDIPKVDLLKLRGGWARVGNDTDPFQLLAYYNNEGSWDNAVLYSAGNLNTPSLEPEEATSQEFGLDLSMFNNRLRFEGTYYTVENKNQIIRVPIAGSSGSTSVGINAGVLESKGWELSLGATPLWSDHFNWDLNLNFTTNESKILALTEGVDYIEFWSDNKSVSRGYVRNLATGEDGLVGNLYSPKILRVTDENSPYFNYPLIGQGEDSEWLATEERYKVGNYNPDFIMGLQSSFSYRNFTLNLTFDWRSGGQYMSQTSRYMVEDGYGQQLLDNIVNPGISEPGPELKQWVLDNADEYIYGENFISIGGTPGNGGFPESFSGDVVYDGIFNAGVVGSHDENGNFILDHENLGDEGTTFLPFSVANPWDFGVTHMFDADYIKLREISFSYDLPYKFVERAGLDNLSVSLYSRNIMLWTKDSNFGIDPERAFQAESGTDNRGTQFKQGIERYNVDPWVVPVGIKIGVSF</sequence>
<dbReference type="Pfam" id="PF07715">
    <property type="entry name" value="Plug"/>
    <property type="match status" value="1"/>
</dbReference>
<comment type="caution">
    <text evidence="12">The sequence shown here is derived from an EMBL/GenBank/DDBJ whole genome shotgun (WGS) entry which is preliminary data.</text>
</comment>
<feature type="domain" description="TonB-dependent receptor plug" evidence="11">
    <location>
        <begin position="137"/>
        <end position="259"/>
    </location>
</feature>
<comment type="subcellular location">
    <subcellularLocation>
        <location evidence="1 8">Cell outer membrane</location>
        <topology evidence="1 8">Multi-pass membrane protein</topology>
    </subcellularLocation>
</comment>
<dbReference type="InterPro" id="IPR039426">
    <property type="entry name" value="TonB-dep_rcpt-like"/>
</dbReference>
<reference evidence="12 13" key="1">
    <citation type="submission" date="2023-09" db="EMBL/GenBank/DDBJ databases">
        <title>Novel taxa isolated from Blanes Bay.</title>
        <authorList>
            <person name="Rey-Velasco X."/>
            <person name="Lucena T."/>
        </authorList>
    </citation>
    <scope>NUCLEOTIDE SEQUENCE [LARGE SCALE GENOMIC DNA]</scope>
    <source>
        <strain evidence="12 13">S334</strain>
    </source>
</reference>
<protein>
    <submittedName>
        <fullName evidence="12">SusC/RagA family TonB-linked outer membrane protein</fullName>
    </submittedName>
</protein>
<evidence type="ECO:0000256" key="2">
    <source>
        <dbReference type="ARBA" id="ARBA00022448"/>
    </source>
</evidence>
<dbReference type="Pfam" id="PF00593">
    <property type="entry name" value="TonB_dep_Rec_b-barrel"/>
    <property type="match status" value="1"/>
</dbReference>
<keyword evidence="3 8" id="KW-1134">Transmembrane beta strand</keyword>
<dbReference type="NCBIfam" id="TIGR04056">
    <property type="entry name" value="OMP_RagA_SusC"/>
    <property type="match status" value="1"/>
</dbReference>
<evidence type="ECO:0000256" key="8">
    <source>
        <dbReference type="PROSITE-ProRule" id="PRU01360"/>
    </source>
</evidence>
<evidence type="ECO:0000313" key="13">
    <source>
        <dbReference type="Proteomes" id="UP001250656"/>
    </source>
</evidence>
<evidence type="ECO:0000256" key="3">
    <source>
        <dbReference type="ARBA" id="ARBA00022452"/>
    </source>
</evidence>
<keyword evidence="5 9" id="KW-0798">TonB box</keyword>
<dbReference type="InterPro" id="IPR000531">
    <property type="entry name" value="Beta-barrel_TonB"/>
</dbReference>
<evidence type="ECO:0000256" key="7">
    <source>
        <dbReference type="ARBA" id="ARBA00023237"/>
    </source>
</evidence>
<feature type="domain" description="TonB-dependent receptor-like beta-barrel" evidence="10">
    <location>
        <begin position="439"/>
        <end position="812"/>
    </location>
</feature>
<proteinExistence type="inferred from homology"/>
<name>A0ABU3L6V1_9FLAO</name>
<dbReference type="InterPro" id="IPR023996">
    <property type="entry name" value="TonB-dep_OMP_SusC/RagA"/>
</dbReference>
<dbReference type="Proteomes" id="UP001250656">
    <property type="component" value="Unassembled WGS sequence"/>
</dbReference>
<dbReference type="Pfam" id="PF13715">
    <property type="entry name" value="CarbopepD_reg_2"/>
    <property type="match status" value="1"/>
</dbReference>
<dbReference type="SUPFAM" id="SSF49464">
    <property type="entry name" value="Carboxypeptidase regulatory domain-like"/>
    <property type="match status" value="1"/>
</dbReference>
<evidence type="ECO:0000256" key="5">
    <source>
        <dbReference type="ARBA" id="ARBA00023077"/>
    </source>
</evidence>
<dbReference type="InterPro" id="IPR023997">
    <property type="entry name" value="TonB-dep_OMP_SusC/RagA_CS"/>
</dbReference>
<evidence type="ECO:0000259" key="10">
    <source>
        <dbReference type="Pfam" id="PF00593"/>
    </source>
</evidence>
<evidence type="ECO:0000313" key="12">
    <source>
        <dbReference type="EMBL" id="MDT7828807.1"/>
    </source>
</evidence>
<comment type="similarity">
    <text evidence="8 9">Belongs to the TonB-dependent receptor family.</text>
</comment>
<keyword evidence="6 8" id="KW-0472">Membrane</keyword>
<dbReference type="InterPro" id="IPR012910">
    <property type="entry name" value="Plug_dom"/>
</dbReference>
<evidence type="ECO:0000256" key="6">
    <source>
        <dbReference type="ARBA" id="ARBA00023136"/>
    </source>
</evidence>
<keyword evidence="7 8" id="KW-0998">Cell outer membrane</keyword>
<keyword evidence="4 8" id="KW-0812">Transmembrane</keyword>
<evidence type="ECO:0000256" key="4">
    <source>
        <dbReference type="ARBA" id="ARBA00022692"/>
    </source>
</evidence>
<dbReference type="PROSITE" id="PS52016">
    <property type="entry name" value="TONB_DEPENDENT_REC_3"/>
    <property type="match status" value="1"/>
</dbReference>
<dbReference type="InterPro" id="IPR036942">
    <property type="entry name" value="Beta-barrel_TonB_sf"/>
</dbReference>
<dbReference type="Gene3D" id="2.170.130.10">
    <property type="entry name" value="TonB-dependent receptor, plug domain"/>
    <property type="match status" value="1"/>
</dbReference>
<keyword evidence="2 8" id="KW-0813">Transport</keyword>
<dbReference type="SUPFAM" id="SSF56935">
    <property type="entry name" value="Porins"/>
    <property type="match status" value="1"/>
</dbReference>
<dbReference type="RefSeq" id="WP_314014330.1">
    <property type="nucleotide sequence ID" value="NZ_JAVTTP010000001.1"/>
</dbReference>